<reference evidence="6 7" key="1">
    <citation type="submission" date="2023-08" db="EMBL/GenBank/DDBJ databases">
        <authorList>
            <person name="Joshi A."/>
            <person name="Thite S."/>
        </authorList>
    </citation>
    <scope>NUCLEOTIDE SEQUENCE [LARGE SCALE GENOMIC DNA]</scope>
    <source>
        <strain evidence="6 7">AC40</strain>
    </source>
</reference>
<evidence type="ECO:0000256" key="2">
    <source>
        <dbReference type="ARBA" id="ARBA00022801"/>
    </source>
</evidence>
<keyword evidence="7" id="KW-1185">Reference proteome</keyword>
<feature type="chain" id="PRO_5047414068" evidence="4">
    <location>
        <begin position="28"/>
        <end position="348"/>
    </location>
</feature>
<dbReference type="Proteomes" id="UP001231616">
    <property type="component" value="Unassembled WGS sequence"/>
</dbReference>
<dbReference type="PANTHER" id="PTHR31321">
    <property type="entry name" value="ACYL-COA THIOESTER HYDROLASE YBHC-RELATED"/>
    <property type="match status" value="1"/>
</dbReference>
<dbReference type="Gene3D" id="2.160.20.10">
    <property type="entry name" value="Single-stranded right-handed beta-helix, Pectin lyase-like"/>
    <property type="match status" value="1"/>
</dbReference>
<dbReference type="InterPro" id="IPR012334">
    <property type="entry name" value="Pectin_lyas_fold"/>
</dbReference>
<feature type="signal peptide" evidence="4">
    <location>
        <begin position="1"/>
        <end position="27"/>
    </location>
</feature>
<name>A0ABT9H0I0_9GAMM</name>
<organism evidence="6 7">
    <name type="scientific">Alkalimonas collagenimarina</name>
    <dbReference type="NCBI Taxonomy" id="400390"/>
    <lineage>
        <taxon>Bacteria</taxon>
        <taxon>Pseudomonadati</taxon>
        <taxon>Pseudomonadota</taxon>
        <taxon>Gammaproteobacteria</taxon>
        <taxon>Alkalimonas</taxon>
    </lineage>
</organism>
<dbReference type="Pfam" id="PF01095">
    <property type="entry name" value="Pectinesterase"/>
    <property type="match status" value="1"/>
</dbReference>
<dbReference type="InterPro" id="IPR011050">
    <property type="entry name" value="Pectin_lyase_fold/virulence"/>
</dbReference>
<dbReference type="SUPFAM" id="SSF51126">
    <property type="entry name" value="Pectin lyase-like"/>
    <property type="match status" value="1"/>
</dbReference>
<evidence type="ECO:0000259" key="5">
    <source>
        <dbReference type="Pfam" id="PF01095"/>
    </source>
</evidence>
<keyword evidence="2" id="KW-0378">Hydrolase</keyword>
<dbReference type="InterPro" id="IPR000070">
    <property type="entry name" value="Pectinesterase_cat"/>
</dbReference>
<dbReference type="PANTHER" id="PTHR31321:SF57">
    <property type="entry name" value="PECTINESTERASE 53-RELATED"/>
    <property type="match status" value="1"/>
</dbReference>
<evidence type="ECO:0000256" key="1">
    <source>
        <dbReference type="ARBA" id="ARBA00008891"/>
    </source>
</evidence>
<evidence type="ECO:0000313" key="7">
    <source>
        <dbReference type="Proteomes" id="UP001231616"/>
    </source>
</evidence>
<proteinExistence type="inferred from homology"/>
<dbReference type="RefSeq" id="WP_305894082.1">
    <property type="nucleotide sequence ID" value="NZ_JAUZVZ010000015.1"/>
</dbReference>
<dbReference type="EMBL" id="JAUZVZ010000015">
    <property type="protein sequence ID" value="MDP4536817.1"/>
    <property type="molecule type" value="Genomic_DNA"/>
</dbReference>
<comment type="similarity">
    <text evidence="1">Belongs to the pectinesterase family.</text>
</comment>
<protein>
    <submittedName>
        <fullName evidence="6">Pectinesterase family protein</fullName>
    </submittedName>
</protein>
<keyword evidence="4" id="KW-0732">Signal</keyword>
<accession>A0ABT9H0I0</accession>
<evidence type="ECO:0000313" key="6">
    <source>
        <dbReference type="EMBL" id="MDP4536817.1"/>
    </source>
</evidence>
<evidence type="ECO:0000256" key="4">
    <source>
        <dbReference type="SAM" id="SignalP"/>
    </source>
</evidence>
<sequence>MLKHHSITIVFLCFTYAMTLLSLCAYAADQPLFIRVAPDGSGDFVLIQQALNSLPDNDQLAIIQLAAGVYPEKLYLTRDKVLLIGAGAEHTIIRIAELRSNWLKQHPTDWGAAVVNIAASDIALLQLSVHNSYGDLTGDHEHQFAIRGFEQASRIITADCSVIAGGADTLSLWNKTDGMYYHHNCYFEGHTDMVCPRGWAFFSHSRFVNKKAYATLWHDGELDPQQKMVIRDSRFDGVEGFMLARRHYDAQFYLINNQYNSSMADTPIFRHTYPTEPERDQDNRWGDRYYFSHKQSADAIYPWLETNLHHHPAGLTAQDITAQWAFDGRWDPEAELVRIYRLYNEVKP</sequence>
<gene>
    <name evidence="6" type="ORF">Q3O60_11495</name>
</gene>
<keyword evidence="3" id="KW-0063">Aspartyl esterase</keyword>
<comment type="caution">
    <text evidence="6">The sequence shown here is derived from an EMBL/GenBank/DDBJ whole genome shotgun (WGS) entry which is preliminary data.</text>
</comment>
<feature type="domain" description="Pectinesterase catalytic" evidence="5">
    <location>
        <begin position="35"/>
        <end position="213"/>
    </location>
</feature>
<evidence type="ECO:0000256" key="3">
    <source>
        <dbReference type="ARBA" id="ARBA00023085"/>
    </source>
</evidence>